<sequence length="49" mass="5156">MVPLLGIKCQSGYKQGWVGVAGICKNPRAGEFLQIDASATQAGILVTHQ</sequence>
<comment type="caution">
    <text evidence="1">The sequence shown here is derived from an EMBL/GenBank/DDBJ whole genome shotgun (WGS) entry which is preliminary data.</text>
</comment>
<evidence type="ECO:0000313" key="1">
    <source>
        <dbReference type="EMBL" id="MBB4081107.1"/>
    </source>
</evidence>
<name>A0A840ECA6_9BACT</name>
<organism evidence="1 2">
    <name type="scientific">Neolewinella aquimaris</name>
    <dbReference type="NCBI Taxonomy" id="1835722"/>
    <lineage>
        <taxon>Bacteria</taxon>
        <taxon>Pseudomonadati</taxon>
        <taxon>Bacteroidota</taxon>
        <taxon>Saprospiria</taxon>
        <taxon>Saprospirales</taxon>
        <taxon>Lewinellaceae</taxon>
        <taxon>Neolewinella</taxon>
    </lineage>
</organism>
<evidence type="ECO:0000313" key="2">
    <source>
        <dbReference type="Proteomes" id="UP000576209"/>
    </source>
</evidence>
<reference evidence="1 2" key="1">
    <citation type="submission" date="2020-08" db="EMBL/GenBank/DDBJ databases">
        <title>Genomic Encyclopedia of Type Strains, Phase IV (KMG-IV): sequencing the most valuable type-strain genomes for metagenomic binning, comparative biology and taxonomic classification.</title>
        <authorList>
            <person name="Goeker M."/>
        </authorList>
    </citation>
    <scope>NUCLEOTIDE SEQUENCE [LARGE SCALE GENOMIC DNA]</scope>
    <source>
        <strain evidence="1 2">DSM 105137</strain>
    </source>
</reference>
<gene>
    <name evidence="1" type="ORF">GGR28_003754</name>
</gene>
<accession>A0A840ECA6</accession>
<keyword evidence="2" id="KW-1185">Reference proteome</keyword>
<dbReference type="Proteomes" id="UP000576209">
    <property type="component" value="Unassembled WGS sequence"/>
</dbReference>
<dbReference type="AlphaFoldDB" id="A0A840ECA6"/>
<dbReference type="EMBL" id="JACIFF010000013">
    <property type="protein sequence ID" value="MBB4081107.1"/>
    <property type="molecule type" value="Genomic_DNA"/>
</dbReference>
<proteinExistence type="predicted"/>
<protein>
    <submittedName>
        <fullName evidence="1">Uncharacterized protein</fullName>
    </submittedName>
</protein>